<protein>
    <submittedName>
        <fullName evidence="1">Uncharacterized protein</fullName>
    </submittedName>
</protein>
<evidence type="ECO:0000313" key="2">
    <source>
        <dbReference type="Proteomes" id="UP000829384"/>
    </source>
</evidence>
<dbReference type="Proteomes" id="UP000829384">
    <property type="component" value="Unassembled WGS sequence"/>
</dbReference>
<evidence type="ECO:0000313" key="1">
    <source>
        <dbReference type="EMBL" id="MCG9964708.1"/>
    </source>
</evidence>
<accession>A0ABS9QWG3</accession>
<proteinExistence type="predicted"/>
<sequence>MLMGWLHQDMDGEEQLRRYRQCVEEFNLLNFHDDYVAKIQYEYRLLQILFEEQSIQQSEPDCSEK</sequence>
<comment type="caution">
    <text evidence="1">The sequence shown here is derived from an EMBL/GenBank/DDBJ whole genome shotgun (WGS) entry which is preliminary data.</text>
</comment>
<organism evidence="1 2">
    <name type="scientific">Shewanella cutis</name>
    <dbReference type="NCBI Taxonomy" id="2766780"/>
    <lineage>
        <taxon>Bacteria</taxon>
        <taxon>Pseudomonadati</taxon>
        <taxon>Pseudomonadota</taxon>
        <taxon>Gammaproteobacteria</taxon>
        <taxon>Alteromonadales</taxon>
        <taxon>Shewanellaceae</taxon>
        <taxon>Shewanella</taxon>
    </lineage>
</organism>
<reference evidence="1 2" key="1">
    <citation type="submission" date="2020-08" db="EMBL/GenBank/DDBJ databases">
        <title>Whole genome sequence of Shewanella sp strain PS-2.</title>
        <authorList>
            <person name="Das S.K."/>
        </authorList>
    </citation>
    <scope>NUCLEOTIDE SEQUENCE [LARGE SCALE GENOMIC DNA]</scope>
    <source>
        <strain evidence="1 2">PS-2</strain>
    </source>
</reference>
<gene>
    <name evidence="1" type="ORF">H9J30_12400</name>
</gene>
<name>A0ABS9QWG3_9GAMM</name>
<keyword evidence="2" id="KW-1185">Reference proteome</keyword>
<dbReference type="EMBL" id="JACSDI010000008">
    <property type="protein sequence ID" value="MCG9964708.1"/>
    <property type="molecule type" value="Genomic_DNA"/>
</dbReference>